<keyword evidence="1" id="KW-0479">Metal-binding</keyword>
<dbReference type="Gene3D" id="4.10.60.10">
    <property type="entry name" value="Zinc finger, CCHC-type"/>
    <property type="match status" value="1"/>
</dbReference>
<dbReference type="InterPro" id="IPR057670">
    <property type="entry name" value="SH3_retrovirus"/>
</dbReference>
<keyword evidence="1" id="KW-0863">Zinc-finger</keyword>
<organism evidence="3 4">
    <name type="scientific">Cajanus cajan</name>
    <name type="common">Pigeon pea</name>
    <name type="synonym">Cajanus indicus</name>
    <dbReference type="NCBI Taxonomy" id="3821"/>
    <lineage>
        <taxon>Eukaryota</taxon>
        <taxon>Viridiplantae</taxon>
        <taxon>Streptophyta</taxon>
        <taxon>Embryophyta</taxon>
        <taxon>Tracheophyta</taxon>
        <taxon>Spermatophyta</taxon>
        <taxon>Magnoliopsida</taxon>
        <taxon>eudicotyledons</taxon>
        <taxon>Gunneridae</taxon>
        <taxon>Pentapetalae</taxon>
        <taxon>rosids</taxon>
        <taxon>fabids</taxon>
        <taxon>Fabales</taxon>
        <taxon>Fabaceae</taxon>
        <taxon>Papilionoideae</taxon>
        <taxon>50 kb inversion clade</taxon>
        <taxon>NPAAA clade</taxon>
        <taxon>indigoferoid/millettioid clade</taxon>
        <taxon>Phaseoleae</taxon>
        <taxon>Cajanus</taxon>
    </lineage>
</organism>
<reference evidence="3 4" key="1">
    <citation type="journal article" date="2012" name="Nat. Biotechnol.">
        <title>Draft genome sequence of pigeonpea (Cajanus cajan), an orphan legume crop of resource-poor farmers.</title>
        <authorList>
            <person name="Varshney R.K."/>
            <person name="Chen W."/>
            <person name="Li Y."/>
            <person name="Bharti A.K."/>
            <person name="Saxena R.K."/>
            <person name="Schlueter J.A."/>
            <person name="Donoghue M.T."/>
            <person name="Azam S."/>
            <person name="Fan G."/>
            <person name="Whaley A.M."/>
            <person name="Farmer A.D."/>
            <person name="Sheridan J."/>
            <person name="Iwata A."/>
            <person name="Tuteja R."/>
            <person name="Penmetsa R.V."/>
            <person name="Wu W."/>
            <person name="Upadhyaya H.D."/>
            <person name="Yang S.P."/>
            <person name="Shah T."/>
            <person name="Saxena K.B."/>
            <person name="Michael T."/>
            <person name="McCombie W.R."/>
            <person name="Yang B."/>
            <person name="Zhang G."/>
            <person name="Yang H."/>
            <person name="Wang J."/>
            <person name="Spillane C."/>
            <person name="Cook D.R."/>
            <person name="May G.D."/>
            <person name="Xu X."/>
            <person name="Jackson S.A."/>
        </authorList>
    </citation>
    <scope>NUCLEOTIDE SEQUENCE [LARGE SCALE GENOMIC DNA]</scope>
    <source>
        <strain evidence="4">cv. Asha</strain>
    </source>
</reference>
<keyword evidence="4" id="KW-1185">Reference proteome</keyword>
<feature type="domain" description="CCHC-type" evidence="2">
    <location>
        <begin position="177"/>
        <end position="192"/>
    </location>
</feature>
<dbReference type="GO" id="GO:0008270">
    <property type="term" value="F:zinc ion binding"/>
    <property type="evidence" value="ECO:0007669"/>
    <property type="project" value="UniProtKB-KW"/>
</dbReference>
<proteinExistence type="predicted"/>
<dbReference type="SUPFAM" id="SSF57756">
    <property type="entry name" value="Retrovirus zinc finger-like domains"/>
    <property type="match status" value="1"/>
</dbReference>
<dbReference type="Pfam" id="PF14223">
    <property type="entry name" value="Retrotran_gag_2"/>
    <property type="match status" value="2"/>
</dbReference>
<dbReference type="PROSITE" id="PS50158">
    <property type="entry name" value="ZF_CCHC"/>
    <property type="match status" value="1"/>
</dbReference>
<name>A0A151U0D1_CAJCA</name>
<sequence length="445" mass="51589">MLNSKARNALMCALIEEEYTKVHSFRSAKQMWDTLAITYEGSLEVKCNKLSLLVHKYELFEVEENESIQTMFGRFQTIVNELSFLGRTYDNFDHNDKLLRSLPRKWRPQVMALRASKDLEKLSQDKLVGLLKVHEMELHQDEEVYCTEKIYSMMKKEGGSRWRKSNRTPREKAQPLCYECKKPGHYKTECPELGKEREKEKKKSTPHKKKAMMLTWEDLDTTSSEDDEQANICLMADIDSSSESDDEEVSKSDFKDLQHAYYLKGIANLGIDSNEDEKYNLKVWECSNKLSLMFMRMTIANNIKTTIPQTKSAREYLESVEERFCSVDKSLAGTLMVQLTTIKFDGLRSMQEHTIEMTNIAARLKSLGMVVDDSFMVQFILNSLPSETYDSRTIRGYFIGYPEKSKGYIFYCPNHSPRIMETGNIKFLENGEVSGSKEQKNIDII</sequence>
<accession>A0A151U0D1</accession>
<dbReference type="Proteomes" id="UP000075243">
    <property type="component" value="Chromosome 2"/>
</dbReference>
<dbReference type="SMART" id="SM00343">
    <property type="entry name" value="ZnF_C2HC"/>
    <property type="match status" value="1"/>
</dbReference>
<evidence type="ECO:0000313" key="3">
    <source>
        <dbReference type="EMBL" id="KYP72721.1"/>
    </source>
</evidence>
<dbReference type="Pfam" id="PF00098">
    <property type="entry name" value="zf-CCHC"/>
    <property type="match status" value="1"/>
</dbReference>
<evidence type="ECO:0000256" key="1">
    <source>
        <dbReference type="PROSITE-ProRule" id="PRU00047"/>
    </source>
</evidence>
<keyword evidence="1" id="KW-0862">Zinc</keyword>
<evidence type="ECO:0000313" key="4">
    <source>
        <dbReference type="Proteomes" id="UP000075243"/>
    </source>
</evidence>
<gene>
    <name evidence="3" type="ORF">KK1_005321</name>
</gene>
<dbReference type="InterPro" id="IPR001878">
    <property type="entry name" value="Znf_CCHC"/>
</dbReference>
<protein>
    <recommendedName>
        <fullName evidence="2">CCHC-type domain-containing protein</fullName>
    </recommendedName>
</protein>
<dbReference type="PANTHER" id="PTHR35317:SF10">
    <property type="entry name" value="RNA-DIRECTED DNA POLYMERASE"/>
    <property type="match status" value="1"/>
</dbReference>
<dbReference type="GO" id="GO:0003676">
    <property type="term" value="F:nucleic acid binding"/>
    <property type="evidence" value="ECO:0007669"/>
    <property type="project" value="InterPro"/>
</dbReference>
<dbReference type="InterPro" id="IPR036875">
    <property type="entry name" value="Znf_CCHC_sf"/>
</dbReference>
<evidence type="ECO:0000259" key="2">
    <source>
        <dbReference type="PROSITE" id="PS50158"/>
    </source>
</evidence>
<dbReference type="EMBL" id="CM003604">
    <property type="protein sequence ID" value="KYP72721.1"/>
    <property type="molecule type" value="Genomic_DNA"/>
</dbReference>
<dbReference type="Pfam" id="PF25597">
    <property type="entry name" value="SH3_retrovirus"/>
    <property type="match status" value="1"/>
</dbReference>
<dbReference type="PANTHER" id="PTHR35317">
    <property type="entry name" value="OS04G0629600 PROTEIN"/>
    <property type="match status" value="1"/>
</dbReference>
<dbReference type="Gramene" id="C.cajan_05192.t">
    <property type="protein sequence ID" value="C.cajan_05192.t"/>
    <property type="gene ID" value="C.cajan_05192"/>
</dbReference>
<dbReference type="AlphaFoldDB" id="A0A151U0D1"/>